<keyword evidence="3" id="KW-1185">Reference proteome</keyword>
<organism evidence="2 3">
    <name type="scientific">Protea cynaroides</name>
    <dbReference type="NCBI Taxonomy" id="273540"/>
    <lineage>
        <taxon>Eukaryota</taxon>
        <taxon>Viridiplantae</taxon>
        <taxon>Streptophyta</taxon>
        <taxon>Embryophyta</taxon>
        <taxon>Tracheophyta</taxon>
        <taxon>Spermatophyta</taxon>
        <taxon>Magnoliopsida</taxon>
        <taxon>Proteales</taxon>
        <taxon>Proteaceae</taxon>
        <taxon>Protea</taxon>
    </lineage>
</organism>
<name>A0A9Q0QXX7_9MAGN</name>
<evidence type="ECO:0000313" key="3">
    <source>
        <dbReference type="Proteomes" id="UP001141806"/>
    </source>
</evidence>
<evidence type="ECO:0000256" key="1">
    <source>
        <dbReference type="SAM" id="MobiDB-lite"/>
    </source>
</evidence>
<reference evidence="2" key="1">
    <citation type="journal article" date="2023" name="Plant J.">
        <title>The genome of the king protea, Protea cynaroides.</title>
        <authorList>
            <person name="Chang J."/>
            <person name="Duong T.A."/>
            <person name="Schoeman C."/>
            <person name="Ma X."/>
            <person name="Roodt D."/>
            <person name="Barker N."/>
            <person name="Li Z."/>
            <person name="Van de Peer Y."/>
            <person name="Mizrachi E."/>
        </authorList>
    </citation>
    <scope>NUCLEOTIDE SEQUENCE</scope>
    <source>
        <tissue evidence="2">Young leaves</tissue>
    </source>
</reference>
<proteinExistence type="predicted"/>
<gene>
    <name evidence="2" type="ORF">NE237_000901</name>
</gene>
<feature type="compositionally biased region" description="Basic residues" evidence="1">
    <location>
        <begin position="79"/>
        <end position="93"/>
    </location>
</feature>
<dbReference type="AlphaFoldDB" id="A0A9Q0QXX7"/>
<protein>
    <submittedName>
        <fullName evidence="2">Uncharacterized protein</fullName>
    </submittedName>
</protein>
<dbReference type="EMBL" id="JAMYWD010000003">
    <property type="protein sequence ID" value="KAJ4975795.1"/>
    <property type="molecule type" value="Genomic_DNA"/>
</dbReference>
<accession>A0A9Q0QXX7</accession>
<comment type="caution">
    <text evidence="2">The sequence shown here is derived from an EMBL/GenBank/DDBJ whole genome shotgun (WGS) entry which is preliminary data.</text>
</comment>
<dbReference type="Proteomes" id="UP001141806">
    <property type="component" value="Unassembled WGS sequence"/>
</dbReference>
<sequence>MVSQTCGFPYNAGLSVSSIAFPPLCRFLCSWIRLRRNGTYAFSLWILDLGNKHWDMYLVLLEVVFLIHRELQRKDANRGKSRNRRKQNRKSKGKSSVLCESILYKINPLQRSIEDSYASHLVITDK</sequence>
<feature type="region of interest" description="Disordered" evidence="1">
    <location>
        <begin position="76"/>
        <end position="95"/>
    </location>
</feature>
<evidence type="ECO:0000313" key="2">
    <source>
        <dbReference type="EMBL" id="KAJ4975795.1"/>
    </source>
</evidence>